<dbReference type="InterPro" id="IPR030678">
    <property type="entry name" value="Peptide/Ni-bd"/>
</dbReference>
<dbReference type="Pfam" id="PF00496">
    <property type="entry name" value="SBP_bac_5"/>
    <property type="match status" value="1"/>
</dbReference>
<dbReference type="GO" id="GO:0015833">
    <property type="term" value="P:peptide transport"/>
    <property type="evidence" value="ECO:0007669"/>
    <property type="project" value="TreeGrafter"/>
</dbReference>
<feature type="domain" description="Solute-binding protein family 5" evidence="3">
    <location>
        <begin position="67"/>
        <end position="416"/>
    </location>
</feature>
<dbReference type="Gene3D" id="3.40.190.10">
    <property type="entry name" value="Periplasmic binding protein-like II"/>
    <property type="match status" value="1"/>
</dbReference>
<dbReference type="EMBL" id="FLUO01000001">
    <property type="protein sequence ID" value="SBV91644.1"/>
    <property type="molecule type" value="Genomic_DNA"/>
</dbReference>
<dbReference type="Gene3D" id="3.10.105.10">
    <property type="entry name" value="Dipeptide-binding Protein, Domain 3"/>
    <property type="match status" value="1"/>
</dbReference>
<evidence type="ECO:0000313" key="4">
    <source>
        <dbReference type="EMBL" id="SBV91644.1"/>
    </source>
</evidence>
<sequence>MKAIGSVACAVGVLILGASEASARKDNVLDVVCPWEIGSTDATKSGHVFRWMSISETLVGVEPDGSMKPLLATAWSVDDSRLVWRFKIREGVKFHNGKPLTAAAAAFSLNAARGKPGVLAKAPIREIAADGDDLVVRLNEPFSPLPSLFTHASSQILEAASYDADGNTVKVIGTGPFAITLLQTPQRLAARTFADYWGPKPAAEGVTYLAAPRSETRTLMVQSGDADLAFNMDAASLKRLEMTAPVKGFSIPVARTVTLKLNAARPGLDTARGRNAVNAAIDRRGIAASILREPKSLANQQFSPMFGDWFVDGLPQFRYDPKFTRSEFEAMGWSADVDGYLAKDGKRLSLTLTTFSDRPELPIIATSIQESLRQAGIEAKVSVNNSSAIPAGHHDGSLDMGMLARNYGVVRDPFVVMAEDFRSGGGDWGAMNWSNAELDGMIAQMKASDGGPAYKTLSQRAARIIHEEMPVIPVAWHVQTVAVSRELDNFALDPFQLSWNLEKVTWAK</sequence>
<accession>A0A212IWV2</accession>
<dbReference type="PIRSF" id="PIRSF002741">
    <property type="entry name" value="MppA"/>
    <property type="match status" value="1"/>
</dbReference>
<dbReference type="AlphaFoldDB" id="A0A212IWV2"/>
<dbReference type="PANTHER" id="PTHR30290:SF83">
    <property type="entry name" value="ABC TRANSPORTER SUBSTRATE-BINDING PROTEIN"/>
    <property type="match status" value="1"/>
</dbReference>
<evidence type="ECO:0000256" key="1">
    <source>
        <dbReference type="ARBA" id="ARBA00004418"/>
    </source>
</evidence>
<dbReference type="InterPro" id="IPR039424">
    <property type="entry name" value="SBP_5"/>
</dbReference>
<name>A0A212IWV2_9PROT</name>
<comment type="similarity">
    <text evidence="2">Belongs to the bacterial solute-binding protein 5 family.</text>
</comment>
<evidence type="ECO:0000256" key="2">
    <source>
        <dbReference type="ARBA" id="ARBA00005695"/>
    </source>
</evidence>
<protein>
    <submittedName>
        <fullName evidence="4">ABC transporter solute-binding component</fullName>
    </submittedName>
</protein>
<dbReference type="PANTHER" id="PTHR30290">
    <property type="entry name" value="PERIPLASMIC BINDING COMPONENT OF ABC TRANSPORTER"/>
    <property type="match status" value="1"/>
</dbReference>
<organism evidence="4">
    <name type="scientific">uncultured Alphaproteobacteria bacterium</name>
    <dbReference type="NCBI Taxonomy" id="91750"/>
    <lineage>
        <taxon>Bacteria</taxon>
        <taxon>Pseudomonadati</taxon>
        <taxon>Pseudomonadota</taxon>
        <taxon>Alphaproteobacteria</taxon>
        <taxon>environmental samples</taxon>
    </lineage>
</organism>
<gene>
    <name evidence="4" type="ORF">KL86APRO_10152</name>
</gene>
<dbReference type="GO" id="GO:0043190">
    <property type="term" value="C:ATP-binding cassette (ABC) transporter complex"/>
    <property type="evidence" value="ECO:0007669"/>
    <property type="project" value="InterPro"/>
</dbReference>
<proteinExistence type="inferred from homology"/>
<comment type="subcellular location">
    <subcellularLocation>
        <location evidence="1">Periplasm</location>
    </subcellularLocation>
</comment>
<reference evidence="4" key="1">
    <citation type="submission" date="2016-04" db="EMBL/GenBank/DDBJ databases">
        <authorList>
            <person name="Evans L.H."/>
            <person name="Alamgir A."/>
            <person name="Owens N."/>
            <person name="Weber N.D."/>
            <person name="Virtaneva K."/>
            <person name="Barbian K."/>
            <person name="Babar A."/>
            <person name="Rosenke K."/>
        </authorList>
    </citation>
    <scope>NUCLEOTIDE SEQUENCE</scope>
    <source>
        <strain evidence="4">86</strain>
    </source>
</reference>
<evidence type="ECO:0000259" key="3">
    <source>
        <dbReference type="Pfam" id="PF00496"/>
    </source>
</evidence>
<dbReference type="GO" id="GO:0030288">
    <property type="term" value="C:outer membrane-bounded periplasmic space"/>
    <property type="evidence" value="ECO:0007669"/>
    <property type="project" value="UniProtKB-ARBA"/>
</dbReference>
<dbReference type="SUPFAM" id="SSF53850">
    <property type="entry name" value="Periplasmic binding protein-like II"/>
    <property type="match status" value="1"/>
</dbReference>
<dbReference type="InterPro" id="IPR000914">
    <property type="entry name" value="SBP_5_dom"/>
</dbReference>
<dbReference type="GO" id="GO:1904680">
    <property type="term" value="F:peptide transmembrane transporter activity"/>
    <property type="evidence" value="ECO:0007669"/>
    <property type="project" value="TreeGrafter"/>
</dbReference>
<dbReference type="CDD" id="cd08490">
    <property type="entry name" value="PBP2_NikA_DppA_OppA_like_3"/>
    <property type="match status" value="1"/>
</dbReference>